<keyword evidence="5 11" id="KW-0418">Kinase</keyword>
<feature type="transmembrane region" description="Helical" evidence="9">
    <location>
        <begin position="556"/>
        <end position="576"/>
    </location>
</feature>
<dbReference type="Gene3D" id="3.30.200.20">
    <property type="entry name" value="Phosphorylase Kinase, domain 1"/>
    <property type="match status" value="1"/>
</dbReference>
<evidence type="ECO:0000313" key="12">
    <source>
        <dbReference type="Proteomes" id="UP000198677"/>
    </source>
</evidence>
<feature type="region of interest" description="Disordered" evidence="8">
    <location>
        <begin position="335"/>
        <end position="388"/>
    </location>
</feature>
<reference evidence="12" key="1">
    <citation type="submission" date="2016-10" db="EMBL/GenBank/DDBJ databases">
        <authorList>
            <person name="Varghese N."/>
            <person name="Submissions S."/>
        </authorList>
    </citation>
    <scope>NUCLEOTIDE SEQUENCE [LARGE SCALE GENOMIC DNA]</scope>
    <source>
        <strain evidence="12">DSM 44675</strain>
    </source>
</reference>
<dbReference type="PANTHER" id="PTHR43289:SF6">
    <property type="entry name" value="SERINE_THREONINE-PROTEIN KINASE NEKL-3"/>
    <property type="match status" value="1"/>
</dbReference>
<dbReference type="Gene3D" id="1.10.510.10">
    <property type="entry name" value="Transferase(Phosphotransferase) domain 1"/>
    <property type="match status" value="1"/>
</dbReference>
<evidence type="ECO:0000259" key="10">
    <source>
        <dbReference type="PROSITE" id="PS50011"/>
    </source>
</evidence>
<evidence type="ECO:0000256" key="4">
    <source>
        <dbReference type="ARBA" id="ARBA00022741"/>
    </source>
</evidence>
<keyword evidence="9" id="KW-0472">Membrane</keyword>
<feature type="transmembrane region" description="Helical" evidence="9">
    <location>
        <begin position="596"/>
        <end position="615"/>
    </location>
</feature>
<dbReference type="AlphaFoldDB" id="A0A1H7RG72"/>
<dbReference type="InterPro" id="IPR017441">
    <property type="entry name" value="Protein_kinase_ATP_BS"/>
</dbReference>
<protein>
    <recommendedName>
        <fullName evidence="1">non-specific serine/threonine protein kinase</fullName>
        <ecNumber evidence="1">2.7.11.1</ecNumber>
    </recommendedName>
</protein>
<organism evidence="11 12">
    <name type="scientific">Rhodococcus maanshanensis</name>
    <dbReference type="NCBI Taxonomy" id="183556"/>
    <lineage>
        <taxon>Bacteria</taxon>
        <taxon>Bacillati</taxon>
        <taxon>Actinomycetota</taxon>
        <taxon>Actinomycetes</taxon>
        <taxon>Mycobacteriales</taxon>
        <taxon>Nocardiaceae</taxon>
        <taxon>Rhodococcus</taxon>
    </lineage>
</organism>
<dbReference type="OrthoDB" id="9801841at2"/>
<keyword evidence="3" id="KW-0808">Transferase</keyword>
<dbReference type="SMART" id="SM00220">
    <property type="entry name" value="S_TKc"/>
    <property type="match status" value="1"/>
</dbReference>
<name>A0A1H7RG72_9NOCA</name>
<evidence type="ECO:0000256" key="8">
    <source>
        <dbReference type="SAM" id="MobiDB-lite"/>
    </source>
</evidence>
<accession>A0A1H7RG72</accession>
<dbReference type="SUPFAM" id="SSF56112">
    <property type="entry name" value="Protein kinase-like (PK-like)"/>
    <property type="match status" value="1"/>
</dbReference>
<keyword evidence="9" id="KW-1133">Transmembrane helix</keyword>
<feature type="transmembrane region" description="Helical" evidence="9">
    <location>
        <begin position="621"/>
        <end position="643"/>
    </location>
</feature>
<keyword evidence="2 11" id="KW-0723">Serine/threonine-protein kinase</keyword>
<evidence type="ECO:0000256" key="2">
    <source>
        <dbReference type="ARBA" id="ARBA00022527"/>
    </source>
</evidence>
<dbReference type="RefSeq" id="WP_072752556.1">
    <property type="nucleotide sequence ID" value="NZ_FOAW01000011.1"/>
</dbReference>
<dbReference type="EC" id="2.7.11.1" evidence="1"/>
<dbReference type="Proteomes" id="UP000198677">
    <property type="component" value="Unassembled WGS sequence"/>
</dbReference>
<dbReference type="GO" id="GO:0005524">
    <property type="term" value="F:ATP binding"/>
    <property type="evidence" value="ECO:0007669"/>
    <property type="project" value="UniProtKB-UniRule"/>
</dbReference>
<evidence type="ECO:0000256" key="9">
    <source>
        <dbReference type="SAM" id="Phobius"/>
    </source>
</evidence>
<dbReference type="GO" id="GO:0004674">
    <property type="term" value="F:protein serine/threonine kinase activity"/>
    <property type="evidence" value="ECO:0007669"/>
    <property type="project" value="UniProtKB-KW"/>
</dbReference>
<evidence type="ECO:0000256" key="3">
    <source>
        <dbReference type="ARBA" id="ARBA00022679"/>
    </source>
</evidence>
<keyword evidence="6 7" id="KW-0067">ATP-binding</keyword>
<dbReference type="PROSITE" id="PS50011">
    <property type="entry name" value="PROTEIN_KINASE_DOM"/>
    <property type="match status" value="1"/>
</dbReference>
<dbReference type="InterPro" id="IPR008271">
    <property type="entry name" value="Ser/Thr_kinase_AS"/>
</dbReference>
<dbReference type="PANTHER" id="PTHR43289">
    <property type="entry name" value="MITOGEN-ACTIVATED PROTEIN KINASE KINASE KINASE 20-RELATED"/>
    <property type="match status" value="1"/>
</dbReference>
<feature type="domain" description="Protein kinase" evidence="10">
    <location>
        <begin position="15"/>
        <end position="274"/>
    </location>
</feature>
<evidence type="ECO:0000256" key="7">
    <source>
        <dbReference type="PROSITE-ProRule" id="PRU10141"/>
    </source>
</evidence>
<evidence type="ECO:0000313" key="11">
    <source>
        <dbReference type="EMBL" id="SEL59183.1"/>
    </source>
</evidence>
<keyword evidence="4 7" id="KW-0547">Nucleotide-binding</keyword>
<sequence>MDRDTDRVSESLPAYDIGGELGRGGWGVVLSGRHRALGRPVAIKQLPPAFASDPAVRHRFTAEGRLLASLDHPHVVPVYDYVEHDGLCLLVMELLPGGTVWNRFAGTGLNSHSAVAVVLACAAGLKAAHERGILHRDVKPENLMFAASGAVKVTDFGIAKVVGGDETLATREGDVIGTPSYIAPEQARGGELSPATDVYAMATMLYELLSGSLPFPPADEPMAILFMHAFDQPTPLSETAPTVPEQIAEVVMRGLATDPQQRYATAEEFGVALAAASAGRWGPGWLAAEGIPVMGADTIVTAAGMGTAPPPPVDGEHPTLPVTRPLARPVTGTSTVAEAGGPTVAGVGEATVAGGGESTAPGSVPPGSAPLPGTPLPPPTPPTMRPTTSVHARGVRLIDVADADLVPVRSVVDIPSPRVPYRIAAALAAVTIAVALLGLGSAVGGETPPPGTVTVAGVDPGTVDPVRVDLVQPVPVSAAGPVPADSVSMTLKALGQPVKQVRTAPLAPVDGGVAATLPSLGGQYLVAGELTGELSFLQAGRVTQTWQFPVRTEQSALTTAAAVGVAALFLFGIAYVESFVRALRRGRRRISASIGLPLSVGVLAVAVVGAVWVLLGRQPTVATVVVCAVLGVLAGVAAAIGAARVGRRRRYRRARWEDDRGPDQRRARRAAVR</sequence>
<dbReference type="PROSITE" id="PS00108">
    <property type="entry name" value="PROTEIN_KINASE_ST"/>
    <property type="match status" value="1"/>
</dbReference>
<dbReference type="PROSITE" id="PS00107">
    <property type="entry name" value="PROTEIN_KINASE_ATP"/>
    <property type="match status" value="1"/>
</dbReference>
<proteinExistence type="predicted"/>
<evidence type="ECO:0000256" key="5">
    <source>
        <dbReference type="ARBA" id="ARBA00022777"/>
    </source>
</evidence>
<dbReference type="Pfam" id="PF00069">
    <property type="entry name" value="Pkinase"/>
    <property type="match status" value="1"/>
</dbReference>
<evidence type="ECO:0000256" key="1">
    <source>
        <dbReference type="ARBA" id="ARBA00012513"/>
    </source>
</evidence>
<feature type="binding site" evidence="7">
    <location>
        <position position="44"/>
    </location>
    <ligand>
        <name>ATP</name>
        <dbReference type="ChEBI" id="CHEBI:30616"/>
    </ligand>
</feature>
<dbReference type="CDD" id="cd14014">
    <property type="entry name" value="STKc_PknB_like"/>
    <property type="match status" value="1"/>
</dbReference>
<keyword evidence="12" id="KW-1185">Reference proteome</keyword>
<evidence type="ECO:0000256" key="6">
    <source>
        <dbReference type="ARBA" id="ARBA00022840"/>
    </source>
</evidence>
<feature type="compositionally biased region" description="Low complexity" evidence="8">
    <location>
        <begin position="335"/>
        <end position="352"/>
    </location>
</feature>
<feature type="compositionally biased region" description="Pro residues" evidence="8">
    <location>
        <begin position="363"/>
        <end position="384"/>
    </location>
</feature>
<dbReference type="InterPro" id="IPR011009">
    <property type="entry name" value="Kinase-like_dom_sf"/>
</dbReference>
<gene>
    <name evidence="11" type="ORF">SAMN05444583_11183</name>
</gene>
<dbReference type="EMBL" id="FOAW01000011">
    <property type="protein sequence ID" value="SEL59183.1"/>
    <property type="molecule type" value="Genomic_DNA"/>
</dbReference>
<keyword evidence="9" id="KW-0812">Transmembrane</keyword>
<dbReference type="InterPro" id="IPR000719">
    <property type="entry name" value="Prot_kinase_dom"/>
</dbReference>